<evidence type="ECO:0000313" key="3">
    <source>
        <dbReference type="EMBL" id="PMB72859.1"/>
    </source>
</evidence>
<feature type="compositionally biased region" description="Polar residues" evidence="1">
    <location>
        <begin position="154"/>
        <end position="176"/>
    </location>
</feature>
<name>A0A2N6P004_BEABA</name>
<dbReference type="InterPro" id="IPR048743">
    <property type="entry name" value="AME1"/>
</dbReference>
<feature type="domain" description="Inner kinetochore subunit AME1" evidence="2">
    <location>
        <begin position="431"/>
        <end position="621"/>
    </location>
</feature>
<gene>
    <name evidence="3" type="ORF">BM221_000276</name>
</gene>
<dbReference type="AlphaFoldDB" id="A0A2N6P004"/>
<proteinExistence type="predicted"/>
<feature type="compositionally biased region" description="Basic and acidic residues" evidence="1">
    <location>
        <begin position="70"/>
        <end position="82"/>
    </location>
</feature>
<feature type="compositionally biased region" description="Polar residues" evidence="1">
    <location>
        <begin position="230"/>
        <end position="251"/>
    </location>
</feature>
<feature type="compositionally biased region" description="Basic and acidic residues" evidence="1">
    <location>
        <begin position="101"/>
        <end position="110"/>
    </location>
</feature>
<dbReference type="Pfam" id="PF20994">
    <property type="entry name" value="CENPU"/>
    <property type="match status" value="1"/>
</dbReference>
<organism evidence="3 4">
    <name type="scientific">Beauveria bassiana</name>
    <name type="common">White muscardine disease fungus</name>
    <name type="synonym">Tritirachium shiotae</name>
    <dbReference type="NCBI Taxonomy" id="176275"/>
    <lineage>
        <taxon>Eukaryota</taxon>
        <taxon>Fungi</taxon>
        <taxon>Dikarya</taxon>
        <taxon>Ascomycota</taxon>
        <taxon>Pezizomycotina</taxon>
        <taxon>Sordariomycetes</taxon>
        <taxon>Hypocreomycetidae</taxon>
        <taxon>Hypocreales</taxon>
        <taxon>Cordycipitaceae</taxon>
        <taxon>Beauveria</taxon>
    </lineage>
</organism>
<evidence type="ECO:0000259" key="2">
    <source>
        <dbReference type="Pfam" id="PF20994"/>
    </source>
</evidence>
<feature type="compositionally biased region" description="Basic and acidic residues" evidence="1">
    <location>
        <begin position="372"/>
        <end position="388"/>
    </location>
</feature>
<comment type="caution">
    <text evidence="3">The sequence shown here is derived from an EMBL/GenBank/DDBJ whole genome shotgun (WGS) entry which is preliminary data.</text>
</comment>
<dbReference type="EMBL" id="MRVG01000001">
    <property type="protein sequence ID" value="PMB72859.1"/>
    <property type="molecule type" value="Genomic_DNA"/>
</dbReference>
<evidence type="ECO:0000256" key="1">
    <source>
        <dbReference type="SAM" id="MobiDB-lite"/>
    </source>
</evidence>
<dbReference type="Proteomes" id="UP000235728">
    <property type="component" value="Unassembled WGS sequence"/>
</dbReference>
<feature type="compositionally biased region" description="Acidic residues" evidence="1">
    <location>
        <begin position="329"/>
        <end position="343"/>
    </location>
</feature>
<dbReference type="OMA" id="SVMRIKG"/>
<reference evidence="3 4" key="1">
    <citation type="journal article" date="2016" name="Appl. Microbiol. Biotechnol.">
        <title>Characterization of T-DNA insertion mutants with decreased virulence in the entomopathogenic fungus Beauveria bassiana JEF-007.</title>
        <authorList>
            <person name="Kim S."/>
            <person name="Lee S.J."/>
            <person name="Nai Y.S."/>
            <person name="Yu J.S."/>
            <person name="Lee M.R."/>
            <person name="Yang Y.T."/>
            <person name="Kim J.S."/>
        </authorList>
    </citation>
    <scope>NUCLEOTIDE SEQUENCE [LARGE SCALE GENOMIC DNA]</scope>
    <source>
        <strain evidence="3 4">JEF-007</strain>
    </source>
</reference>
<evidence type="ECO:0000313" key="4">
    <source>
        <dbReference type="Proteomes" id="UP000235728"/>
    </source>
</evidence>
<feature type="region of interest" description="Disordered" evidence="1">
    <location>
        <begin position="51"/>
        <end position="402"/>
    </location>
</feature>
<sequence>METVLNFGRPQDRAQRLNQRLRGAGRANVTSDEFNLDPQIQDRAERLNERLRGAGRADVGNESFNLDQEPQDRVQRLDEPRRGSAQAEAGNEEPDQQPQDRAQRLNERLRGAGRADVGSDDFNLDIEGIGEPFAQPSSPLPATRPSAEVRYSPGTPSAPSEPNQPAASSNRTQVPRSSPRPPAPYDEEVTESPIHAPGSGHRRRVPVQEASANSTRMRIALESDPIQPISLPSLNQPSRHSQAPTSPQKNPSPAVPSGTESPGESDDAQLMPPPRVPRPAQRTSPARSPVPEPPSAGEDEAEEIGDRAAAAIIGQKRPRVSFQPSPELGSEESDAEPAEPAEPAEEHPAPKRPRTQSRREPAVQRQPKRRHAAEGQNKKSSRPRKEPAQRANSARAGSADDGVIDITVQRFVNGPDAESDEEAQGEMALTNRNSETVVDVFAQVCEEVIATTLGKYEYLRQETQDEEKKRDCRIKMRAIEAFREEVSAQLLQHSIYLNHWYSLRKRIRHVQKQKLVLRKEILRLKAEKEQVALRMDGVRARSERDGSDSKHRLNASNLMHDIDLAVERGRDAAELSSRARKEAELGNLELIISQVAEQASSNGPTGGLLHQIQDFNAFLERAAAVLESR</sequence>
<accession>A0A2N6P004</accession>
<protein>
    <recommendedName>
        <fullName evidence="2">Inner kinetochore subunit AME1 domain-containing protein</fullName>
    </recommendedName>
</protein>